<organism evidence="8 9">
    <name type="scientific">Rhizobium glycinendophyticum</name>
    <dbReference type="NCBI Taxonomy" id="2589807"/>
    <lineage>
        <taxon>Bacteria</taxon>
        <taxon>Pseudomonadati</taxon>
        <taxon>Pseudomonadota</taxon>
        <taxon>Alphaproteobacteria</taxon>
        <taxon>Hyphomicrobiales</taxon>
        <taxon>Rhizobiaceae</taxon>
        <taxon>Rhizobium/Agrobacterium group</taxon>
        <taxon>Rhizobium</taxon>
    </lineage>
</organism>
<proteinExistence type="inferred from homology"/>
<evidence type="ECO:0000256" key="4">
    <source>
        <dbReference type="ARBA" id="ARBA00023237"/>
    </source>
</evidence>
<protein>
    <submittedName>
        <fullName evidence="8">Porin family protein</fullName>
    </submittedName>
</protein>
<keyword evidence="2 6" id="KW-0732">Signal</keyword>
<feature type="chain" id="PRO_5021236379" evidence="6">
    <location>
        <begin position="24"/>
        <end position="220"/>
    </location>
</feature>
<evidence type="ECO:0000256" key="6">
    <source>
        <dbReference type="SAM" id="SignalP"/>
    </source>
</evidence>
<sequence>MRNLKIILLASATTFAAFQAAQAADAIYQAPEAPPMANDVAAPGGNWAGAYLGGAATYEFGKFTGSNDGRDANGLGGTVYGGYNMQSGSIVYGAEADLSYAGEDGSAGSTGGGASLKGTQGVNGSVRGRVGYDLNPFMVYGTAGVAVANHELKGAGDSDERLAAGYTVGAGVETFVTDNITARVEYRYSDYQKRDFDIGGTTVSRGFDDHSVKVGMGVKF</sequence>
<dbReference type="Gene3D" id="2.40.160.20">
    <property type="match status" value="1"/>
</dbReference>
<dbReference type="InterPro" id="IPR051692">
    <property type="entry name" value="OMP-like"/>
</dbReference>
<evidence type="ECO:0000313" key="8">
    <source>
        <dbReference type="EMBL" id="TPP10614.1"/>
    </source>
</evidence>
<feature type="signal peptide" evidence="6">
    <location>
        <begin position="1"/>
        <end position="23"/>
    </location>
</feature>
<keyword evidence="3" id="KW-0472">Membrane</keyword>
<evidence type="ECO:0000256" key="1">
    <source>
        <dbReference type="ARBA" id="ARBA00004442"/>
    </source>
</evidence>
<name>A0A504U6E6_9HYPH</name>
<dbReference type="InterPro" id="IPR027385">
    <property type="entry name" value="Beta-barrel_OMP"/>
</dbReference>
<keyword evidence="9" id="KW-1185">Reference proteome</keyword>
<keyword evidence="4" id="KW-0998">Cell outer membrane</keyword>
<comment type="subcellular location">
    <subcellularLocation>
        <location evidence="1">Cell outer membrane</location>
    </subcellularLocation>
</comment>
<dbReference type="InterPro" id="IPR011250">
    <property type="entry name" value="OMP/PagP_B-barrel"/>
</dbReference>
<evidence type="ECO:0000256" key="3">
    <source>
        <dbReference type="ARBA" id="ARBA00023136"/>
    </source>
</evidence>
<reference evidence="8 9" key="1">
    <citation type="submission" date="2019-06" db="EMBL/GenBank/DDBJ databases">
        <title>Rhizobium sp. CL12 isolated from roots of soybean.</title>
        <authorList>
            <person name="Wang C."/>
        </authorList>
    </citation>
    <scope>NUCLEOTIDE SEQUENCE [LARGE SCALE GENOMIC DNA]</scope>
    <source>
        <strain evidence="8 9">CL12</strain>
    </source>
</reference>
<feature type="domain" description="Outer membrane protein beta-barrel" evidence="7">
    <location>
        <begin position="34"/>
        <end position="220"/>
    </location>
</feature>
<dbReference type="Proteomes" id="UP000316429">
    <property type="component" value="Unassembled WGS sequence"/>
</dbReference>
<evidence type="ECO:0000256" key="2">
    <source>
        <dbReference type="ARBA" id="ARBA00022729"/>
    </source>
</evidence>
<accession>A0A504U6E6</accession>
<comment type="caution">
    <text evidence="8">The sequence shown here is derived from an EMBL/GenBank/DDBJ whole genome shotgun (WGS) entry which is preliminary data.</text>
</comment>
<gene>
    <name evidence="8" type="ORF">FJQ55_07145</name>
</gene>
<dbReference type="AlphaFoldDB" id="A0A504U6E6"/>
<dbReference type="PANTHER" id="PTHR34001">
    <property type="entry name" value="BLL7405 PROTEIN"/>
    <property type="match status" value="1"/>
</dbReference>
<comment type="similarity">
    <text evidence="5">Belongs to the Omp25/RopB family.</text>
</comment>
<dbReference type="SUPFAM" id="SSF56925">
    <property type="entry name" value="OMPA-like"/>
    <property type="match status" value="1"/>
</dbReference>
<dbReference type="RefSeq" id="WP_140826947.1">
    <property type="nucleotide sequence ID" value="NZ_VFYP01000001.1"/>
</dbReference>
<evidence type="ECO:0000256" key="5">
    <source>
        <dbReference type="ARBA" id="ARBA00038306"/>
    </source>
</evidence>
<dbReference type="PANTHER" id="PTHR34001:SF3">
    <property type="entry name" value="BLL7405 PROTEIN"/>
    <property type="match status" value="1"/>
</dbReference>
<dbReference type="Pfam" id="PF13505">
    <property type="entry name" value="OMP_b-brl"/>
    <property type="match status" value="1"/>
</dbReference>
<dbReference type="OrthoDB" id="9815357at2"/>
<dbReference type="GO" id="GO:0009279">
    <property type="term" value="C:cell outer membrane"/>
    <property type="evidence" value="ECO:0007669"/>
    <property type="project" value="UniProtKB-SubCell"/>
</dbReference>
<evidence type="ECO:0000313" key="9">
    <source>
        <dbReference type="Proteomes" id="UP000316429"/>
    </source>
</evidence>
<evidence type="ECO:0000259" key="7">
    <source>
        <dbReference type="Pfam" id="PF13505"/>
    </source>
</evidence>
<dbReference type="EMBL" id="VFYP01000001">
    <property type="protein sequence ID" value="TPP10614.1"/>
    <property type="molecule type" value="Genomic_DNA"/>
</dbReference>